<organism evidence="2 3">
    <name type="scientific">Caerostris extrusa</name>
    <name type="common">Bark spider</name>
    <name type="synonym">Caerostris bankana</name>
    <dbReference type="NCBI Taxonomy" id="172846"/>
    <lineage>
        <taxon>Eukaryota</taxon>
        <taxon>Metazoa</taxon>
        <taxon>Ecdysozoa</taxon>
        <taxon>Arthropoda</taxon>
        <taxon>Chelicerata</taxon>
        <taxon>Arachnida</taxon>
        <taxon>Araneae</taxon>
        <taxon>Araneomorphae</taxon>
        <taxon>Entelegynae</taxon>
        <taxon>Araneoidea</taxon>
        <taxon>Araneidae</taxon>
        <taxon>Caerostris</taxon>
    </lineage>
</organism>
<protein>
    <submittedName>
        <fullName evidence="2">Uncharacterized protein</fullName>
    </submittedName>
</protein>
<feature type="region of interest" description="Disordered" evidence="1">
    <location>
        <begin position="59"/>
        <end position="79"/>
    </location>
</feature>
<dbReference type="AlphaFoldDB" id="A0AAV4XZT5"/>
<proteinExistence type="predicted"/>
<dbReference type="Proteomes" id="UP001054945">
    <property type="component" value="Unassembled WGS sequence"/>
</dbReference>
<reference evidence="2 3" key="1">
    <citation type="submission" date="2021-06" db="EMBL/GenBank/DDBJ databases">
        <title>Caerostris extrusa draft genome.</title>
        <authorList>
            <person name="Kono N."/>
            <person name="Arakawa K."/>
        </authorList>
    </citation>
    <scope>NUCLEOTIDE SEQUENCE [LARGE SCALE GENOMIC DNA]</scope>
</reference>
<gene>
    <name evidence="2" type="ORF">CEXT_523261</name>
</gene>
<name>A0AAV4XZT5_CAEEX</name>
<evidence type="ECO:0000313" key="2">
    <source>
        <dbReference type="EMBL" id="GIY99569.1"/>
    </source>
</evidence>
<evidence type="ECO:0000256" key="1">
    <source>
        <dbReference type="SAM" id="MobiDB-lite"/>
    </source>
</evidence>
<comment type="caution">
    <text evidence="2">The sequence shown here is derived from an EMBL/GenBank/DDBJ whole genome shotgun (WGS) entry which is preliminary data.</text>
</comment>
<keyword evidence="3" id="KW-1185">Reference proteome</keyword>
<dbReference type="EMBL" id="BPLR01018436">
    <property type="protein sequence ID" value="GIY99569.1"/>
    <property type="molecule type" value="Genomic_DNA"/>
</dbReference>
<sequence length="129" mass="14388">MQVSYLPVAQSAGEQSTSGEQLLLPVLEVLLILQRLVLLQILLLHQQLTKKSEASIYCSSKPKTGHRRKRARGNDGRIGPVMSDQVSHCSSQNLNHIRQQVATVQATRSNQEFGLVDIQRAYAELDLKI</sequence>
<accession>A0AAV4XZT5</accession>
<evidence type="ECO:0000313" key="3">
    <source>
        <dbReference type="Proteomes" id="UP001054945"/>
    </source>
</evidence>